<protein>
    <submittedName>
        <fullName evidence="2">Uncharacterized protein</fullName>
    </submittedName>
</protein>
<keyword evidence="3" id="KW-1185">Reference proteome</keyword>
<sequence length="38" mass="4211">MFGLAALSLFLRNGLVPAICFFVLVILHIGMSTRFKTL</sequence>
<evidence type="ECO:0000256" key="1">
    <source>
        <dbReference type="SAM" id="Phobius"/>
    </source>
</evidence>
<keyword evidence="1" id="KW-0472">Membrane</keyword>
<comment type="caution">
    <text evidence="2">The sequence shown here is derived from an EMBL/GenBank/DDBJ whole genome shotgun (WGS) entry which is preliminary data.</text>
</comment>
<dbReference type="EMBL" id="JXJW01000015">
    <property type="protein sequence ID" value="PCS05654.1"/>
    <property type="molecule type" value="Genomic_DNA"/>
</dbReference>
<dbReference type="AlphaFoldDB" id="A0A2A5RWT1"/>
<feature type="transmembrane region" description="Helical" evidence="1">
    <location>
        <begin position="6"/>
        <end position="29"/>
    </location>
</feature>
<gene>
    <name evidence="2" type="ORF">RU86_GL000661</name>
</gene>
<reference evidence="2 3" key="1">
    <citation type="submission" date="2014-12" db="EMBL/GenBank/DDBJ databases">
        <title>Draft genome sequences of 10 type strains of Lactococcus.</title>
        <authorList>
            <person name="Sun Z."/>
            <person name="Zhong Z."/>
            <person name="Liu W."/>
            <person name="Zhang W."/>
            <person name="Zhang H."/>
        </authorList>
    </citation>
    <scope>NUCLEOTIDE SEQUENCE [LARGE SCALE GENOMIC DNA]</scope>
    <source>
        <strain evidence="2 3">DSM 6634</strain>
    </source>
</reference>
<name>A0A2A5RWT1_9LACT</name>
<keyword evidence="1" id="KW-0812">Transmembrane</keyword>
<organism evidence="2 3">
    <name type="scientific">Pseudolactococcus piscium</name>
    <dbReference type="NCBI Taxonomy" id="1364"/>
    <lineage>
        <taxon>Bacteria</taxon>
        <taxon>Bacillati</taxon>
        <taxon>Bacillota</taxon>
        <taxon>Bacilli</taxon>
        <taxon>Lactobacillales</taxon>
        <taxon>Streptococcaceae</taxon>
        <taxon>Pseudolactococcus</taxon>
    </lineage>
</organism>
<evidence type="ECO:0000313" key="3">
    <source>
        <dbReference type="Proteomes" id="UP000218282"/>
    </source>
</evidence>
<dbReference type="Proteomes" id="UP000218282">
    <property type="component" value="Unassembled WGS sequence"/>
</dbReference>
<proteinExistence type="predicted"/>
<evidence type="ECO:0000313" key="2">
    <source>
        <dbReference type="EMBL" id="PCS05654.1"/>
    </source>
</evidence>
<keyword evidence="1" id="KW-1133">Transmembrane helix</keyword>
<accession>A0A2A5RWT1</accession>